<evidence type="ECO:0000313" key="6">
    <source>
        <dbReference type="EMBL" id="KAK6936379.1"/>
    </source>
</evidence>
<keyword evidence="4" id="KW-1133">Transmembrane helix</keyword>
<gene>
    <name evidence="6" type="ORF">RJ641_033409</name>
</gene>
<comment type="caution">
    <text evidence="6">The sequence shown here is derived from an EMBL/GenBank/DDBJ whole genome shotgun (WGS) entry which is preliminary data.</text>
</comment>
<evidence type="ECO:0000259" key="5">
    <source>
        <dbReference type="Pfam" id="PF09258"/>
    </source>
</evidence>
<dbReference type="AlphaFoldDB" id="A0AAN8VR60"/>
<sequence>MFKAPISFKSSFGICKLEFVVYLPLVSALGGAGSTLIILTTLSILRRGKRHRTEAQIIRGRIAFYAVSVSLLVLPESNFFPLFPFFAHSCSSLPKLGSRKGCEPYLPDFSSRCILAVCVDGGVLEGPILYVLYGVKRTSIRQFTSSLENIVLSKCGKDHIPSFMFNLNDEDNLNNRFKPIGDLQTDAIFSVDDAIIVSCSTLDFAFTLWQIAPSIMMGFVPQMHWLHKEFSGFISWIRVYITDFVAVSLYNSSLISLPEACDVLQTVVIRQDEQRITDSEQHTYEDSNAAGAVQVFSYKQEASKCQPGNSSSCSCQGACVYNSHNYWKSISGVAML</sequence>
<evidence type="ECO:0000256" key="2">
    <source>
        <dbReference type="ARBA" id="ARBA00022679"/>
    </source>
</evidence>
<accession>A0AAN8VR60</accession>
<dbReference type="EMBL" id="JBAMMX010000007">
    <property type="protein sequence ID" value="KAK6936379.1"/>
    <property type="molecule type" value="Genomic_DNA"/>
</dbReference>
<keyword evidence="4" id="KW-0812">Transmembrane</keyword>
<protein>
    <submittedName>
        <fullName evidence="6">Glycosyl transferase 64 domain</fullName>
    </submittedName>
</protein>
<dbReference type="GO" id="GO:0016757">
    <property type="term" value="F:glycosyltransferase activity"/>
    <property type="evidence" value="ECO:0007669"/>
    <property type="project" value="InterPro"/>
</dbReference>
<dbReference type="PANTHER" id="PTHR48410:SF1">
    <property type="entry name" value="GLYCOSYLINOSITOL PHOSPHORYLCERAMIDE MANNOSYL TRANSFERASE 1"/>
    <property type="match status" value="1"/>
</dbReference>
<dbReference type="Proteomes" id="UP001370490">
    <property type="component" value="Unassembled WGS sequence"/>
</dbReference>
<keyword evidence="2 6" id="KW-0808">Transferase</keyword>
<evidence type="ECO:0000256" key="1">
    <source>
        <dbReference type="ARBA" id="ARBA00008700"/>
    </source>
</evidence>
<keyword evidence="4" id="KW-0472">Membrane</keyword>
<dbReference type="GO" id="GO:0016020">
    <property type="term" value="C:membrane"/>
    <property type="evidence" value="ECO:0007669"/>
    <property type="project" value="InterPro"/>
</dbReference>
<evidence type="ECO:0000313" key="7">
    <source>
        <dbReference type="Proteomes" id="UP001370490"/>
    </source>
</evidence>
<organism evidence="6 7">
    <name type="scientific">Dillenia turbinata</name>
    <dbReference type="NCBI Taxonomy" id="194707"/>
    <lineage>
        <taxon>Eukaryota</taxon>
        <taxon>Viridiplantae</taxon>
        <taxon>Streptophyta</taxon>
        <taxon>Embryophyta</taxon>
        <taxon>Tracheophyta</taxon>
        <taxon>Spermatophyta</taxon>
        <taxon>Magnoliopsida</taxon>
        <taxon>eudicotyledons</taxon>
        <taxon>Gunneridae</taxon>
        <taxon>Pentapetalae</taxon>
        <taxon>Dilleniales</taxon>
        <taxon>Dilleniaceae</taxon>
        <taxon>Dillenia</taxon>
    </lineage>
</organism>
<keyword evidence="7" id="KW-1185">Reference proteome</keyword>
<dbReference type="InterPro" id="IPR053318">
    <property type="entry name" value="GT64"/>
</dbReference>
<keyword evidence="3" id="KW-1015">Disulfide bond</keyword>
<reference evidence="6 7" key="1">
    <citation type="submission" date="2023-12" db="EMBL/GenBank/DDBJ databases">
        <title>A high-quality genome assembly for Dillenia turbinata (Dilleniales).</title>
        <authorList>
            <person name="Chanderbali A."/>
        </authorList>
    </citation>
    <scope>NUCLEOTIDE SEQUENCE [LARGE SCALE GENOMIC DNA]</scope>
    <source>
        <strain evidence="6">LSX21</strain>
        <tissue evidence="6">Leaf</tissue>
    </source>
</reference>
<proteinExistence type="inferred from homology"/>
<feature type="domain" description="Glycosyl transferase 64" evidence="5">
    <location>
        <begin position="163"/>
        <end position="228"/>
    </location>
</feature>
<evidence type="ECO:0000256" key="4">
    <source>
        <dbReference type="SAM" id="Phobius"/>
    </source>
</evidence>
<comment type="similarity">
    <text evidence="1">Belongs to the glycosyltransferase 64 family.</text>
</comment>
<dbReference type="Pfam" id="PF09258">
    <property type="entry name" value="Glyco_transf_64"/>
    <property type="match status" value="1"/>
</dbReference>
<name>A0AAN8VR60_9MAGN</name>
<feature type="transmembrane region" description="Helical" evidence="4">
    <location>
        <begin position="62"/>
        <end position="86"/>
    </location>
</feature>
<feature type="transmembrane region" description="Helical" evidence="4">
    <location>
        <begin position="20"/>
        <end position="42"/>
    </location>
</feature>
<evidence type="ECO:0000256" key="3">
    <source>
        <dbReference type="ARBA" id="ARBA00023157"/>
    </source>
</evidence>
<dbReference type="Gene3D" id="3.90.550.10">
    <property type="entry name" value="Spore Coat Polysaccharide Biosynthesis Protein SpsA, Chain A"/>
    <property type="match status" value="1"/>
</dbReference>
<dbReference type="InterPro" id="IPR029044">
    <property type="entry name" value="Nucleotide-diphossugar_trans"/>
</dbReference>
<dbReference type="InterPro" id="IPR015338">
    <property type="entry name" value="GT64_dom"/>
</dbReference>
<dbReference type="PANTHER" id="PTHR48410">
    <property type="entry name" value="GLYCOSYLINOSITOL PHOSPHORYLCERAMIDE MANNOSYL TRANSFERASE 1"/>
    <property type="match status" value="1"/>
</dbReference>